<proteinExistence type="predicted"/>
<evidence type="ECO:0000313" key="2">
    <source>
        <dbReference type="Proteomes" id="UP000054516"/>
    </source>
</evidence>
<dbReference type="Proteomes" id="UP000054516">
    <property type="component" value="Unassembled WGS sequence"/>
</dbReference>
<gene>
    <name evidence="1" type="ORF">SAMD00023353_1102140</name>
</gene>
<accession>A0A1S8A6K5</accession>
<dbReference type="AlphaFoldDB" id="A0A1S8A6K5"/>
<organism evidence="1">
    <name type="scientific">Rosellinia necatrix</name>
    <name type="common">White root-rot fungus</name>
    <dbReference type="NCBI Taxonomy" id="77044"/>
    <lineage>
        <taxon>Eukaryota</taxon>
        <taxon>Fungi</taxon>
        <taxon>Dikarya</taxon>
        <taxon>Ascomycota</taxon>
        <taxon>Pezizomycotina</taxon>
        <taxon>Sordariomycetes</taxon>
        <taxon>Xylariomycetidae</taxon>
        <taxon>Xylariales</taxon>
        <taxon>Xylariaceae</taxon>
        <taxon>Rosellinia</taxon>
    </lineage>
</organism>
<reference evidence="1" key="1">
    <citation type="submission" date="2016-03" db="EMBL/GenBank/DDBJ databases">
        <title>Draft genome sequence of Rosellinia necatrix.</title>
        <authorList>
            <person name="Kanematsu S."/>
        </authorList>
    </citation>
    <scope>NUCLEOTIDE SEQUENCE [LARGE SCALE GENOMIC DNA]</scope>
    <source>
        <strain evidence="1">W97</strain>
    </source>
</reference>
<dbReference type="EMBL" id="DF977456">
    <property type="protein sequence ID" value="GAW25716.1"/>
    <property type="molecule type" value="Genomic_DNA"/>
</dbReference>
<sequence length="72" mass="8612">MMAMSSIWDPYELRRLENVLTVWVTAARERDRLSKVSEDGRRWHDEDDWSLLQAWDTDSKEEENKSQDGQGR</sequence>
<keyword evidence="2" id="KW-1185">Reference proteome</keyword>
<name>A0A1S8A6K5_ROSNE</name>
<evidence type="ECO:0000313" key="1">
    <source>
        <dbReference type="EMBL" id="GAW25716.1"/>
    </source>
</evidence>
<protein>
    <submittedName>
        <fullName evidence="1">Uncharacterized protein</fullName>
    </submittedName>
</protein>